<gene>
    <name evidence="3" type="ORF">AOC33_03055</name>
</gene>
<dbReference type="InterPro" id="IPR012348">
    <property type="entry name" value="RNR-like"/>
</dbReference>
<reference evidence="3 4" key="1">
    <citation type="submission" date="2017-06" db="EMBL/GenBank/DDBJ databases">
        <title>Reclassification of a Polynucleobacter cosmopolitanus strain isolated from tropical Lake Victoria as Polynucleobacter victoriensis comb. nov.</title>
        <authorList>
            <person name="Hahn M.W."/>
        </authorList>
    </citation>
    <scope>NUCLEOTIDE SEQUENCE [LARGE SCALE GENOMIC DNA]</scope>
    <source>
        <strain evidence="3 4">MWH-MoIso2</strain>
    </source>
</reference>
<dbReference type="RefSeq" id="WP_089515108.1">
    <property type="nucleotide sequence ID" value="NZ_NJGG01000001.1"/>
</dbReference>
<dbReference type="Gene3D" id="1.10.620.20">
    <property type="entry name" value="Ribonucleotide Reductase, subunit A"/>
    <property type="match status" value="1"/>
</dbReference>
<accession>A0A229FXC0</accession>
<dbReference type="SUPFAM" id="SSF47240">
    <property type="entry name" value="Ferritin-like"/>
    <property type="match status" value="1"/>
</dbReference>
<evidence type="ECO:0000256" key="2">
    <source>
        <dbReference type="ARBA" id="ARBA00023033"/>
    </source>
</evidence>
<evidence type="ECO:0000256" key="1">
    <source>
        <dbReference type="ARBA" id="ARBA00023002"/>
    </source>
</evidence>
<comment type="caution">
    <text evidence="3">The sequence shown here is derived from an EMBL/GenBank/DDBJ whole genome shotgun (WGS) entry which is preliminary data.</text>
</comment>
<keyword evidence="4" id="KW-1185">Reference proteome</keyword>
<dbReference type="InterPro" id="IPR003430">
    <property type="entry name" value="Phenol_Hydrox"/>
</dbReference>
<dbReference type="Pfam" id="PF02332">
    <property type="entry name" value="Phenol_Hydrox"/>
    <property type="match status" value="1"/>
</dbReference>
<dbReference type="OrthoDB" id="9806768at2"/>
<sequence>MQVDLQTIALKPLRNTFKHIEKRFGDKVASRYQEATYDLQPTDNFHYKPTWDPEREIHDVRRTKIVLKDWYVLKDPRQFYYGAYTQARARQQDAIEKSFDFIEERGLENSLNAEVKAIALKTLMPLRHVAWGANMNNNMMAAYAYGAALNQACTYASFDHLGIAQYLTRLGLALGDVDALKAGKASWEKDAEWQPLRQFVEETLVTRDVMELFVAQNFALDGLLYPLVYKEAVDGVWAVKSGPTIGMMTVFMADWQAETAKWVDAVLKAAAAESPENKALLSEWASAWAKKAKAALVPVSKIALGVEADAALADVSFALQERAKKIGIELNF</sequence>
<organism evidence="3 4">
    <name type="scientific">Polynucleobacter cosmopolitanus</name>
    <dbReference type="NCBI Taxonomy" id="351345"/>
    <lineage>
        <taxon>Bacteria</taxon>
        <taxon>Pseudomonadati</taxon>
        <taxon>Pseudomonadota</taxon>
        <taxon>Betaproteobacteria</taxon>
        <taxon>Burkholderiales</taxon>
        <taxon>Burkholderiaceae</taxon>
        <taxon>Polynucleobacter</taxon>
    </lineage>
</organism>
<evidence type="ECO:0000313" key="3">
    <source>
        <dbReference type="EMBL" id="OXL16079.1"/>
    </source>
</evidence>
<protein>
    <submittedName>
        <fullName evidence="3">Phenol hydroxylase</fullName>
    </submittedName>
</protein>
<dbReference type="EMBL" id="NJGG01000001">
    <property type="protein sequence ID" value="OXL16079.1"/>
    <property type="molecule type" value="Genomic_DNA"/>
</dbReference>
<evidence type="ECO:0000313" key="4">
    <source>
        <dbReference type="Proteomes" id="UP000215188"/>
    </source>
</evidence>
<dbReference type="Proteomes" id="UP000215188">
    <property type="component" value="Unassembled WGS sequence"/>
</dbReference>
<name>A0A229FXC0_9BURK</name>
<dbReference type="PIRSF" id="PIRSF000040">
    <property type="entry name" value="MMOH_comp"/>
    <property type="match status" value="1"/>
</dbReference>
<keyword evidence="2" id="KW-0503">Monooxygenase</keyword>
<dbReference type="AlphaFoldDB" id="A0A229FXC0"/>
<dbReference type="InterPro" id="IPR009078">
    <property type="entry name" value="Ferritin-like_SF"/>
</dbReference>
<proteinExistence type="predicted"/>
<dbReference type="GO" id="GO:0016709">
    <property type="term" value="F:oxidoreductase activity, acting on paired donors, with incorporation or reduction of molecular oxygen, NAD(P)H as one donor, and incorporation of one atom of oxygen"/>
    <property type="evidence" value="ECO:0007669"/>
    <property type="project" value="InterPro"/>
</dbReference>
<dbReference type="InterPro" id="IPR012078">
    <property type="entry name" value="MP_mOase_hydro"/>
</dbReference>
<keyword evidence="1" id="KW-0560">Oxidoreductase</keyword>